<protein>
    <submittedName>
        <fullName evidence="3">DNA helix destabilizing protein</fullName>
    </submittedName>
</protein>
<dbReference type="InterPro" id="IPR049476">
    <property type="entry name" value="SBB_BPT7"/>
</dbReference>
<dbReference type="EMBL" id="BK016189">
    <property type="protein sequence ID" value="DAG01228.1"/>
    <property type="molecule type" value="Genomic_DNA"/>
</dbReference>
<feature type="domain" description="Single-stranded DNA-binding protein BPT7" evidence="2">
    <location>
        <begin position="13"/>
        <end position="156"/>
    </location>
</feature>
<feature type="region of interest" description="Disordered" evidence="1">
    <location>
        <begin position="188"/>
        <end position="208"/>
    </location>
</feature>
<reference evidence="3" key="1">
    <citation type="journal article" date="2021" name="Proc. Natl. Acad. Sci. U.S.A.">
        <title>A Catalog of Tens of Thousands of Viruses from Human Metagenomes Reveals Hidden Associations with Chronic Diseases.</title>
        <authorList>
            <person name="Tisza M.J."/>
            <person name="Buck C.B."/>
        </authorList>
    </citation>
    <scope>NUCLEOTIDE SEQUENCE</scope>
    <source>
        <strain evidence="3">CtVfb8</strain>
    </source>
</reference>
<evidence type="ECO:0000259" key="2">
    <source>
        <dbReference type="Pfam" id="PF21265"/>
    </source>
</evidence>
<dbReference type="SUPFAM" id="SSF50249">
    <property type="entry name" value="Nucleic acid-binding proteins"/>
    <property type="match status" value="1"/>
</dbReference>
<dbReference type="Pfam" id="PF21265">
    <property type="entry name" value="SBB_T7"/>
    <property type="match status" value="1"/>
</dbReference>
<accession>A0A8S5V3G2</accession>
<sequence length="208" mass="23386">MIERYTTPKGFAQYPHLKEPDMKFNPEGVFSVTMRFEGKTDELKKLIEKLEAIQDKAFDEAVSEANAMNKKKIHKSDLFFEDEEGNVYLKFKQNAVIKKKDGSTVNAKIAHFDSKGKPIDVNVGRDSVIRLSFTAAPYFMQSTKQVGLSLRPVAVQVIKLNEFGGSSAEDYGFSAEEEGYEAFKEEAPFDSLDEDEVESRKAVGATDF</sequence>
<proteinExistence type="predicted"/>
<name>A0A8S5V3G2_9CAUD</name>
<organism evidence="3">
    <name type="scientific">Caudovirales sp. ctVfb8</name>
    <dbReference type="NCBI Taxonomy" id="2825766"/>
    <lineage>
        <taxon>Viruses</taxon>
        <taxon>Duplodnaviria</taxon>
        <taxon>Heunggongvirae</taxon>
        <taxon>Uroviricota</taxon>
        <taxon>Caudoviricetes</taxon>
    </lineage>
</organism>
<dbReference type="Gene3D" id="2.40.50.140">
    <property type="entry name" value="Nucleic acid-binding proteins"/>
    <property type="match status" value="1"/>
</dbReference>
<evidence type="ECO:0000256" key="1">
    <source>
        <dbReference type="SAM" id="MobiDB-lite"/>
    </source>
</evidence>
<dbReference type="InterPro" id="IPR012340">
    <property type="entry name" value="NA-bd_OB-fold"/>
</dbReference>
<evidence type="ECO:0000313" key="3">
    <source>
        <dbReference type="EMBL" id="DAG01228.1"/>
    </source>
</evidence>